<keyword evidence="2" id="KW-1133">Transmembrane helix</keyword>
<evidence type="ECO:0000313" key="3">
    <source>
        <dbReference type="EMBL" id="SDO10133.1"/>
    </source>
</evidence>
<protein>
    <recommendedName>
        <fullName evidence="5">Glycosyltransferase RgtA/B/C/D-like domain-containing protein</fullName>
    </recommendedName>
</protein>
<feature type="transmembrane region" description="Helical" evidence="2">
    <location>
        <begin position="141"/>
        <end position="164"/>
    </location>
</feature>
<dbReference type="Proteomes" id="UP000199341">
    <property type="component" value="Unassembled WGS sequence"/>
</dbReference>
<dbReference type="RefSeq" id="WP_093785441.1">
    <property type="nucleotide sequence ID" value="NZ_FNIE01000007.1"/>
</dbReference>
<keyword evidence="2" id="KW-0812">Transmembrane</keyword>
<feature type="transmembrane region" description="Helical" evidence="2">
    <location>
        <begin position="466"/>
        <end position="486"/>
    </location>
</feature>
<feature type="transmembrane region" description="Helical" evidence="2">
    <location>
        <begin position="85"/>
        <end position="102"/>
    </location>
</feature>
<feature type="transmembrane region" description="Helical" evidence="2">
    <location>
        <begin position="493"/>
        <end position="510"/>
    </location>
</feature>
<feature type="compositionally biased region" description="Low complexity" evidence="1">
    <location>
        <begin position="18"/>
        <end position="31"/>
    </location>
</feature>
<feature type="transmembrane region" description="Helical" evidence="2">
    <location>
        <begin position="176"/>
        <end position="195"/>
    </location>
</feature>
<feature type="transmembrane region" description="Helical" evidence="2">
    <location>
        <begin position="278"/>
        <end position="298"/>
    </location>
</feature>
<dbReference type="STRING" id="310781.SAMN05216259_107263"/>
<gene>
    <name evidence="3" type="ORF">SAMN05216259_107263</name>
</gene>
<keyword evidence="4" id="KW-1185">Reference proteome</keyword>
<evidence type="ECO:0000256" key="1">
    <source>
        <dbReference type="SAM" id="MobiDB-lite"/>
    </source>
</evidence>
<dbReference type="OrthoDB" id="3874247at2"/>
<keyword evidence="2" id="KW-0472">Membrane</keyword>
<proteinExistence type="predicted"/>
<dbReference type="EMBL" id="FNIE01000007">
    <property type="protein sequence ID" value="SDO10133.1"/>
    <property type="molecule type" value="Genomic_DNA"/>
</dbReference>
<feature type="compositionally biased region" description="Basic and acidic residues" evidence="1">
    <location>
        <begin position="1"/>
        <end position="12"/>
    </location>
</feature>
<dbReference type="AlphaFoldDB" id="A0A1H0GT93"/>
<name>A0A1H0GT93_9ACTN</name>
<feature type="transmembrane region" description="Helical" evidence="2">
    <location>
        <begin position="255"/>
        <end position="271"/>
    </location>
</feature>
<feature type="transmembrane region" description="Helical" evidence="2">
    <location>
        <begin position="232"/>
        <end position="249"/>
    </location>
</feature>
<accession>A0A1H0GT93</accession>
<feature type="region of interest" description="Disordered" evidence="1">
    <location>
        <begin position="1"/>
        <end position="61"/>
    </location>
</feature>
<feature type="compositionally biased region" description="Low complexity" evidence="1">
    <location>
        <begin position="47"/>
        <end position="60"/>
    </location>
</feature>
<feature type="transmembrane region" description="Helical" evidence="2">
    <location>
        <begin position="516"/>
        <end position="536"/>
    </location>
</feature>
<feature type="compositionally biased region" description="Pro residues" evidence="1">
    <location>
        <begin position="32"/>
        <end position="46"/>
    </location>
</feature>
<feature type="transmembrane region" description="Helical" evidence="2">
    <location>
        <begin position="201"/>
        <end position="220"/>
    </location>
</feature>
<feature type="region of interest" description="Disordered" evidence="1">
    <location>
        <begin position="543"/>
        <end position="575"/>
    </location>
</feature>
<sequence>MTEPFEPHEPRPLRSRTGRPAAGNPLNGPAGAPAPPAPPQAAPPSGRPAAPTSGPAAPEPALRRHWRAVRSWSPRRVPVPWRMPLAVYAACQLLLLGWWAAFHPGRITGDSLTYLYEVTTSHWRSDHSVAYDGLLWLSVEITGGVAALTLAQTVFMAVALAYVCVGLRDLGVRGRWSAPLAALVAAAPMTGSFTVFVWKDVAFTIAALVAFGAVLQLTARRLHGAERTRDRSFARQVAVLGVGCLGIGLFRNNGFPVIIAAGVLLVLLLPGMRRWTALATGAALAVTLLLNNAVYPALGVQQPRADEVYAFNYADIGVAYSRRPDTFTPADLKLMAGIAPLSHWRGPGGDCHVADPIMHKPMNRLKAGRENSQLLDLWFRILRRTPSLIIDARLCRADIAWSFTGHTGLYAPSNHSTLKSWASFGLSSANQLPYGRTLRDSPLSYKLDHVATRAYVWTQAPDRQPFLWRGGNWTYLGYLVVIALLARRRRYELLALAALPIALQLTVIAANPSPLWRYMSASLFLGALTLPALALLGRRDPHWQRPAPKQKTAAPRPPGEGGGARRPWARLRRRA</sequence>
<dbReference type="InterPro" id="IPR046062">
    <property type="entry name" value="DUF6020"/>
</dbReference>
<evidence type="ECO:0008006" key="5">
    <source>
        <dbReference type="Google" id="ProtNLM"/>
    </source>
</evidence>
<organism evidence="3 4">
    <name type="scientific">Actinacidiphila guanduensis</name>
    <dbReference type="NCBI Taxonomy" id="310781"/>
    <lineage>
        <taxon>Bacteria</taxon>
        <taxon>Bacillati</taxon>
        <taxon>Actinomycetota</taxon>
        <taxon>Actinomycetes</taxon>
        <taxon>Kitasatosporales</taxon>
        <taxon>Streptomycetaceae</taxon>
        <taxon>Actinacidiphila</taxon>
    </lineage>
</organism>
<reference evidence="3 4" key="1">
    <citation type="submission" date="2016-10" db="EMBL/GenBank/DDBJ databases">
        <authorList>
            <person name="de Groot N.N."/>
        </authorList>
    </citation>
    <scope>NUCLEOTIDE SEQUENCE [LARGE SCALE GENOMIC DNA]</scope>
    <source>
        <strain evidence="3 4">CGMCC 4.2022</strain>
    </source>
</reference>
<evidence type="ECO:0000313" key="4">
    <source>
        <dbReference type="Proteomes" id="UP000199341"/>
    </source>
</evidence>
<dbReference type="Pfam" id="PF19484">
    <property type="entry name" value="DUF6020"/>
    <property type="match status" value="1"/>
</dbReference>
<evidence type="ECO:0000256" key="2">
    <source>
        <dbReference type="SAM" id="Phobius"/>
    </source>
</evidence>